<dbReference type="RefSeq" id="WP_223292948.1">
    <property type="nucleotide sequence ID" value="NZ_CP045503.2"/>
</dbReference>
<gene>
    <name evidence="2" type="ORF">FM038_022160</name>
</gene>
<keyword evidence="1" id="KW-0472">Membrane</keyword>
<evidence type="ECO:0000256" key="1">
    <source>
        <dbReference type="SAM" id="Phobius"/>
    </source>
</evidence>
<evidence type="ECO:0000313" key="3">
    <source>
        <dbReference type="Proteomes" id="UP000316416"/>
    </source>
</evidence>
<reference evidence="2" key="1">
    <citation type="submission" date="2021-07" db="EMBL/GenBank/DDBJ databases">
        <title>Shewanella sp. YLB-07 whole genome sequence.</title>
        <authorList>
            <person name="Yu L."/>
        </authorList>
    </citation>
    <scope>NUCLEOTIDE SEQUENCE</scope>
    <source>
        <strain evidence="2">YLB-08</strain>
    </source>
</reference>
<keyword evidence="1" id="KW-1133">Transmembrane helix</keyword>
<dbReference type="Proteomes" id="UP000316416">
    <property type="component" value="Chromosome"/>
</dbReference>
<name>A0ABX6VAY3_9GAMM</name>
<organism evidence="2 3">
    <name type="scientific">Shewanella eurypsychrophilus</name>
    <dbReference type="NCBI Taxonomy" id="2593656"/>
    <lineage>
        <taxon>Bacteria</taxon>
        <taxon>Pseudomonadati</taxon>
        <taxon>Pseudomonadota</taxon>
        <taxon>Gammaproteobacteria</taxon>
        <taxon>Alteromonadales</taxon>
        <taxon>Shewanellaceae</taxon>
        <taxon>Shewanella</taxon>
    </lineage>
</organism>
<proteinExistence type="predicted"/>
<dbReference type="EMBL" id="CP045503">
    <property type="protein sequence ID" value="QPG59771.2"/>
    <property type="molecule type" value="Genomic_DNA"/>
</dbReference>
<keyword evidence="1" id="KW-0812">Transmembrane</keyword>
<accession>A0ABX6VAY3</accession>
<evidence type="ECO:0000313" key="2">
    <source>
        <dbReference type="EMBL" id="QPG59771.2"/>
    </source>
</evidence>
<sequence>MSSWFTNVQLGFDMATSLTIVGAAVTWAVRQKRQTEADKVRGINQQVRSTSLQKVQHVLIEMEDRFSVLIGESQKFENMIDHRVRKIEDEIDYSSLNSAIKTNSDFLTNAIDRLGNIREEIGSFYESIQVRRYSLIPLLDAIDDGDKYIGVFQKNIDEVGEAYNSVSSGNVRLLKELEKVVAAINAEYGDDLKDLEEEQLHALIKQVSADDKVMSSIKSIVFDEDYFDWIQRFVPAGKEQDFLDKVVKPSKIEDQDLCASVIINFILSLLRKQHELISQVLNTASYTVMKARIECKDILISLSAISHKLVMDNNPESLNSVIEKYETEEYFGRDTKIR</sequence>
<keyword evidence="3" id="KW-1185">Reference proteome</keyword>
<protein>
    <submittedName>
        <fullName evidence="2">Uncharacterized protein</fullName>
    </submittedName>
</protein>
<feature type="transmembrane region" description="Helical" evidence="1">
    <location>
        <begin position="12"/>
        <end position="29"/>
    </location>
</feature>